<evidence type="ECO:0000259" key="1">
    <source>
        <dbReference type="Pfam" id="PF13175"/>
    </source>
</evidence>
<feature type="domain" description="Endonuclease GajA/Old nuclease/RecF-like AAA" evidence="1">
    <location>
        <begin position="2"/>
        <end position="376"/>
    </location>
</feature>
<dbReference type="InterPro" id="IPR051396">
    <property type="entry name" value="Bact_Antivir_Def_Nuclease"/>
</dbReference>
<dbReference type="EMBL" id="QGDO01000003">
    <property type="protein sequence ID" value="PWJ42243.1"/>
    <property type="molecule type" value="Genomic_DNA"/>
</dbReference>
<dbReference type="AlphaFoldDB" id="A0A315ZB14"/>
<gene>
    <name evidence="2" type="ORF">BC781_103495</name>
</gene>
<organism evidence="2 3">
    <name type="scientific">Sediminitomix flava</name>
    <dbReference type="NCBI Taxonomy" id="379075"/>
    <lineage>
        <taxon>Bacteria</taxon>
        <taxon>Pseudomonadati</taxon>
        <taxon>Bacteroidota</taxon>
        <taxon>Cytophagia</taxon>
        <taxon>Cytophagales</taxon>
        <taxon>Flammeovirgaceae</taxon>
        <taxon>Sediminitomix</taxon>
    </lineage>
</organism>
<dbReference type="PANTHER" id="PTHR43581">
    <property type="entry name" value="ATP/GTP PHOSPHATASE"/>
    <property type="match status" value="1"/>
</dbReference>
<dbReference type="Proteomes" id="UP000245535">
    <property type="component" value="Unassembled WGS sequence"/>
</dbReference>
<comment type="caution">
    <text evidence="2">The sequence shown here is derived from an EMBL/GenBank/DDBJ whole genome shotgun (WGS) entry which is preliminary data.</text>
</comment>
<accession>A0A315ZB14</accession>
<keyword evidence="3" id="KW-1185">Reference proteome</keyword>
<dbReference type="RefSeq" id="WP_109619024.1">
    <property type="nucleotide sequence ID" value="NZ_QGDO01000003.1"/>
</dbReference>
<dbReference type="PANTHER" id="PTHR43581:SF4">
    <property type="entry name" value="ATP_GTP PHOSPHATASE"/>
    <property type="match status" value="1"/>
</dbReference>
<dbReference type="InterPro" id="IPR041685">
    <property type="entry name" value="AAA_GajA/Old/RecF-like"/>
</dbReference>
<proteinExistence type="predicted"/>
<evidence type="ECO:0000313" key="2">
    <source>
        <dbReference type="EMBL" id="PWJ42243.1"/>
    </source>
</evidence>
<dbReference type="OrthoDB" id="1098190at2"/>
<dbReference type="Pfam" id="PF13175">
    <property type="entry name" value="AAA_15"/>
    <property type="match status" value="1"/>
</dbReference>
<dbReference type="Gene3D" id="3.40.50.300">
    <property type="entry name" value="P-loop containing nucleotide triphosphate hydrolases"/>
    <property type="match status" value="1"/>
</dbReference>
<protein>
    <submittedName>
        <fullName evidence="2">AAA ATPase-like protein</fullName>
    </submittedName>
</protein>
<dbReference type="SUPFAM" id="SSF52540">
    <property type="entry name" value="P-loop containing nucleoside triphosphate hydrolases"/>
    <property type="match status" value="1"/>
</dbReference>
<evidence type="ECO:0000313" key="3">
    <source>
        <dbReference type="Proteomes" id="UP000245535"/>
    </source>
</evidence>
<sequence>MKVRINNFGPVRGKQNYVIDLSKQLTIVTGGNGLGKTYLGYMVYGLLKRFSEITLNDNRYILDKWIEKDKSYYYLTLSPSRFQKVLNMIFNVFYEDLPALLGVDRKTADMIFNQLGIQIIEIDSLHKEYMDSKIELKNGGDDTLVAKEEGEERIKLPLDDENESTGKTAIAGVMSFFVKKSILKLISIRRVYYIPVERNSLYTFSKELSLKRSEIIDQMHNFLINSKKEEDTLSKLLKRNSNRYPEAIEDALRQAQDLTQLTKSESEPCFLKLANEIETDILQGTINISSDGEVEFVPQKSRRKKVPVHLSASFIKTISSVLLFLKHTGEKGDMVMIDEPEMNLHPDMQILFARILVKMSNSGIKVWLSTHSDYVISEINNMFLAGVLIEKGQEEKVLEWGYNKGVSINKDNAQALYLDGEEAKTQVKIKNLNISDQGIDIASINTTLERLNERSNELEELYENLD</sequence>
<name>A0A315ZB14_SEDFL</name>
<reference evidence="2 3" key="1">
    <citation type="submission" date="2018-03" db="EMBL/GenBank/DDBJ databases">
        <title>Genomic Encyclopedia of Archaeal and Bacterial Type Strains, Phase II (KMG-II): from individual species to whole genera.</title>
        <authorList>
            <person name="Goeker M."/>
        </authorList>
    </citation>
    <scope>NUCLEOTIDE SEQUENCE [LARGE SCALE GENOMIC DNA]</scope>
    <source>
        <strain evidence="2 3">DSM 28229</strain>
    </source>
</reference>
<dbReference type="InterPro" id="IPR027417">
    <property type="entry name" value="P-loop_NTPase"/>
</dbReference>